<sequence>MKKMALRTLFFLSTALLLQSVALAQVSPAQIEQFKKLPRAQQELLARQYGFDLSLLQGSSQSDALAPQEGQPLVSERPSMNEMSPYSQGQATSKEDDRIKPFGYELFAGQPQSFDTTSFGPVPNDYQLAPGDSLVINYFGKESKQVEAIINREGQIVVDDLPPLNVVGLTFAEAQQLIRNEVSERNIGLEASVSMGELRSMFIYVTGESYKPGAYRVNALTTAMQVLFLSGGVTDIASLRNVQIKRAGKTISELDLYDFLIAGKADGDQVLRDGDVVFIPARKSLVQVKGEVLRPGYYELKGNETIADAIALAGGKLPSAFNAQILVERIRDDRRRAKTITSAQVNTVQALNGDKISVQAVTEDISDGVLLIGAASRTGYYQYQNDLKVTDIITSADADLLPNTDLNYALIVRGGRNNTIESIYQINLQKALSGDSENNLTLEQGDTLVLFSRFEKKTEERLNYRAEISSERDASEASPKSRSVTNSSLVVGIYRQLGLTISEDELAQYAEYSRLRLLAPIFNQLLAQQNSDSQSGWVTVRGDVHKPGVYPLAKNIDANDIIQAAGGLKDSAFTSRSEITREVVSSDSITIQTFDFKPNGTSAPQLQSRDVINVLRTPEWDANVRVTLEGEVRFPGTYTVRRGETLSSVIERAGGLTQYAFARGAVFTREELKELEQQRMQQLAQDLRREVSSNMITDAVNTVSYTEFNQLVNDLIEVEPVGRLVIDLPYILTGSLDADIQLKDGDRLVVPSRRETVNVIGEVQLASAHVFDGALTVTDYIRRAGGLRQKADEERIFVVKANGAVAVDGNRSWFGFANQQRLEPGDTIVVPLDTSFKDNWTLWRDATQILYQTGVAIAAVATL</sequence>
<dbReference type="PANTHER" id="PTHR33619">
    <property type="entry name" value="POLYSACCHARIDE EXPORT PROTEIN GFCE-RELATED"/>
    <property type="match status" value="1"/>
</dbReference>
<dbReference type="Proteomes" id="UP000288279">
    <property type="component" value="Unassembled WGS sequence"/>
</dbReference>
<keyword evidence="7" id="KW-1185">Reference proteome</keyword>
<feature type="domain" description="Soluble ligand binding" evidence="5">
    <location>
        <begin position="286"/>
        <end position="330"/>
    </location>
</feature>
<dbReference type="OrthoDB" id="9808948at2"/>
<dbReference type="EMBL" id="PIQG01000002">
    <property type="protein sequence ID" value="RUO78417.1"/>
    <property type="molecule type" value="Genomic_DNA"/>
</dbReference>
<dbReference type="PANTHER" id="PTHR33619:SF3">
    <property type="entry name" value="POLYSACCHARIDE EXPORT PROTEIN GFCE-RELATED"/>
    <property type="match status" value="1"/>
</dbReference>
<feature type="domain" description="Soluble ligand binding" evidence="5">
    <location>
        <begin position="757"/>
        <end position="805"/>
    </location>
</feature>
<comment type="caution">
    <text evidence="6">The sequence shown here is derived from an EMBL/GenBank/DDBJ whole genome shotgun (WGS) entry which is preliminary data.</text>
</comment>
<dbReference type="GO" id="GO:0015159">
    <property type="term" value="F:polysaccharide transmembrane transporter activity"/>
    <property type="evidence" value="ECO:0007669"/>
    <property type="project" value="InterPro"/>
</dbReference>
<keyword evidence="1 3" id="KW-0732">Signal</keyword>
<gene>
    <name evidence="6" type="ORF">CWI83_05160</name>
</gene>
<dbReference type="InterPro" id="IPR049712">
    <property type="entry name" value="Poly_export"/>
</dbReference>
<dbReference type="Pfam" id="PF02563">
    <property type="entry name" value="Poly_export"/>
    <property type="match status" value="1"/>
</dbReference>
<evidence type="ECO:0000313" key="7">
    <source>
        <dbReference type="Proteomes" id="UP000288279"/>
    </source>
</evidence>
<feature type="chain" id="PRO_5019229214" evidence="3">
    <location>
        <begin position="25"/>
        <end position="863"/>
    </location>
</feature>
<evidence type="ECO:0000259" key="4">
    <source>
        <dbReference type="Pfam" id="PF02563"/>
    </source>
</evidence>
<accession>A0A432ZK64</accession>
<dbReference type="Gene3D" id="3.10.560.10">
    <property type="entry name" value="Outer membrane lipoprotein wza domain like"/>
    <property type="match status" value="6"/>
</dbReference>
<name>A0A432ZK64_9GAMM</name>
<protein>
    <submittedName>
        <fullName evidence="6">Polysaccharide biosynthesis protein</fullName>
    </submittedName>
</protein>
<feature type="domain" description="Polysaccharide export protein N-terminal" evidence="4">
    <location>
        <begin position="121"/>
        <end position="186"/>
    </location>
</feature>
<evidence type="ECO:0000256" key="3">
    <source>
        <dbReference type="SAM" id="SignalP"/>
    </source>
</evidence>
<dbReference type="InterPro" id="IPR003715">
    <property type="entry name" value="Poly_export_N"/>
</dbReference>
<evidence type="ECO:0000313" key="6">
    <source>
        <dbReference type="EMBL" id="RUO78417.1"/>
    </source>
</evidence>
<feature type="domain" description="Soluble ligand binding" evidence="5">
    <location>
        <begin position="538"/>
        <end position="581"/>
    </location>
</feature>
<dbReference type="AlphaFoldDB" id="A0A432ZK64"/>
<dbReference type="Pfam" id="PF10531">
    <property type="entry name" value="SLBB"/>
    <property type="match status" value="5"/>
</dbReference>
<proteinExistence type="predicted"/>
<evidence type="ECO:0000259" key="5">
    <source>
        <dbReference type="Pfam" id="PF10531"/>
    </source>
</evidence>
<feature type="compositionally biased region" description="Polar residues" evidence="2">
    <location>
        <begin position="81"/>
        <end position="92"/>
    </location>
</feature>
<feature type="domain" description="Soluble ligand binding" evidence="5">
    <location>
        <begin position="203"/>
        <end position="248"/>
    </location>
</feature>
<organism evidence="6 7">
    <name type="scientific">Pseudidiomarina taiwanensis</name>
    <dbReference type="NCBI Taxonomy" id="337250"/>
    <lineage>
        <taxon>Bacteria</taxon>
        <taxon>Pseudomonadati</taxon>
        <taxon>Pseudomonadota</taxon>
        <taxon>Gammaproteobacteria</taxon>
        <taxon>Alteromonadales</taxon>
        <taxon>Idiomarinaceae</taxon>
        <taxon>Pseudidiomarina</taxon>
    </lineage>
</organism>
<feature type="region of interest" description="Disordered" evidence="2">
    <location>
        <begin position="62"/>
        <end position="94"/>
    </location>
</feature>
<dbReference type="RefSeq" id="WP_126826675.1">
    <property type="nucleotide sequence ID" value="NZ_PIQG01000002.1"/>
</dbReference>
<evidence type="ECO:0000256" key="1">
    <source>
        <dbReference type="ARBA" id="ARBA00022729"/>
    </source>
</evidence>
<dbReference type="InterPro" id="IPR019554">
    <property type="entry name" value="Soluble_ligand-bd"/>
</dbReference>
<feature type="domain" description="Soluble ligand binding" evidence="5">
    <location>
        <begin position="625"/>
        <end position="658"/>
    </location>
</feature>
<evidence type="ECO:0000256" key="2">
    <source>
        <dbReference type="SAM" id="MobiDB-lite"/>
    </source>
</evidence>
<reference evidence="6 7" key="1">
    <citation type="journal article" date="2011" name="Front. Microbiol.">
        <title>Genomic signatures of strain selection and enhancement in Bacillus atrophaeus var. globigii, a historical biowarfare simulant.</title>
        <authorList>
            <person name="Gibbons H.S."/>
            <person name="Broomall S.M."/>
            <person name="McNew L.A."/>
            <person name="Daligault H."/>
            <person name="Chapman C."/>
            <person name="Bruce D."/>
            <person name="Karavis M."/>
            <person name="Krepps M."/>
            <person name="McGregor P.A."/>
            <person name="Hong C."/>
            <person name="Park K.H."/>
            <person name="Akmal A."/>
            <person name="Feldman A."/>
            <person name="Lin J.S."/>
            <person name="Chang W.E."/>
            <person name="Higgs B.W."/>
            <person name="Demirev P."/>
            <person name="Lindquist J."/>
            <person name="Liem A."/>
            <person name="Fochler E."/>
            <person name="Read T.D."/>
            <person name="Tapia R."/>
            <person name="Johnson S."/>
            <person name="Bishop-Lilly K.A."/>
            <person name="Detter C."/>
            <person name="Han C."/>
            <person name="Sozhamannan S."/>
            <person name="Rosenzweig C.N."/>
            <person name="Skowronski E.W."/>
        </authorList>
    </citation>
    <scope>NUCLEOTIDE SEQUENCE [LARGE SCALE GENOMIC DNA]</scope>
    <source>
        <strain evidence="6 7">PIT1</strain>
    </source>
</reference>
<feature type="signal peptide" evidence="3">
    <location>
        <begin position="1"/>
        <end position="24"/>
    </location>
</feature>